<comment type="caution">
    <text evidence="1">The sequence shown here is derived from an EMBL/GenBank/DDBJ whole genome shotgun (WGS) entry which is preliminary data.</text>
</comment>
<accession>A0AA88I5U1</accession>
<dbReference type="EMBL" id="JAVRJZ010000005">
    <property type="protein sequence ID" value="KAK2722360.1"/>
    <property type="molecule type" value="Genomic_DNA"/>
</dbReference>
<feature type="non-terminal residue" evidence="1">
    <location>
        <position position="1"/>
    </location>
</feature>
<sequence length="266" mass="28989">GPSTAMIEMLDNLPLSRSLAVLGLTGPHARRAFCATRPIIRLTPWSLDLSCAPELRNKHKLSDSRTAITEGAFKSVTAAITWNVHNVKSKQISLEVSARIPPSEIATDLRACLNVIGSTYNAHLAGTLGRGFFSNHTGIFELEYPGAKKVVLGLRSSNSKSNDRIILKGALEATLPNVKEYRIEIDNRLTDVDSRKLTFAAQSDIKFFTPAFRDGLFHVELGSKINTAGSRTTIGRCTFSVPRLGHNIDGKLNLLVSSDSYKLVAT</sequence>
<keyword evidence="2" id="KW-1185">Reference proteome</keyword>
<dbReference type="AlphaFoldDB" id="A0AA88I5U1"/>
<gene>
    <name evidence="1" type="ORF">QYM36_002783</name>
</gene>
<dbReference type="Proteomes" id="UP001187531">
    <property type="component" value="Unassembled WGS sequence"/>
</dbReference>
<evidence type="ECO:0000313" key="2">
    <source>
        <dbReference type="Proteomes" id="UP001187531"/>
    </source>
</evidence>
<name>A0AA88I5U1_ARTSF</name>
<feature type="non-terminal residue" evidence="1">
    <location>
        <position position="266"/>
    </location>
</feature>
<organism evidence="1 2">
    <name type="scientific">Artemia franciscana</name>
    <name type="common">Brine shrimp</name>
    <name type="synonym">Artemia sanfranciscana</name>
    <dbReference type="NCBI Taxonomy" id="6661"/>
    <lineage>
        <taxon>Eukaryota</taxon>
        <taxon>Metazoa</taxon>
        <taxon>Ecdysozoa</taxon>
        <taxon>Arthropoda</taxon>
        <taxon>Crustacea</taxon>
        <taxon>Branchiopoda</taxon>
        <taxon>Anostraca</taxon>
        <taxon>Artemiidae</taxon>
        <taxon>Artemia</taxon>
    </lineage>
</organism>
<reference evidence="1" key="1">
    <citation type="submission" date="2023-07" db="EMBL/GenBank/DDBJ databases">
        <title>Chromosome-level genome assembly of Artemia franciscana.</title>
        <authorList>
            <person name="Jo E."/>
        </authorList>
    </citation>
    <scope>NUCLEOTIDE SEQUENCE</scope>
    <source>
        <tissue evidence="1">Whole body</tissue>
    </source>
</reference>
<evidence type="ECO:0000313" key="1">
    <source>
        <dbReference type="EMBL" id="KAK2722360.1"/>
    </source>
</evidence>
<proteinExistence type="predicted"/>
<protein>
    <submittedName>
        <fullName evidence="1">Uncharacterized protein</fullName>
    </submittedName>
</protein>